<evidence type="ECO:0000256" key="1">
    <source>
        <dbReference type="SAM" id="MobiDB-lite"/>
    </source>
</evidence>
<dbReference type="Proteomes" id="UP000070700">
    <property type="component" value="Unassembled WGS sequence"/>
</dbReference>
<feature type="compositionally biased region" description="Basic and acidic residues" evidence="1">
    <location>
        <begin position="119"/>
        <end position="137"/>
    </location>
</feature>
<dbReference type="GeneID" id="28832274"/>
<accession>A0A194X9K2</accession>
<dbReference type="OrthoDB" id="3554402at2759"/>
<feature type="compositionally biased region" description="Basic and acidic residues" evidence="1">
    <location>
        <begin position="211"/>
        <end position="224"/>
    </location>
</feature>
<feature type="region of interest" description="Disordered" evidence="1">
    <location>
        <begin position="30"/>
        <end position="168"/>
    </location>
</feature>
<feature type="compositionally biased region" description="Polar residues" evidence="1">
    <location>
        <begin position="199"/>
        <end position="210"/>
    </location>
</feature>
<feature type="compositionally biased region" description="Polar residues" evidence="1">
    <location>
        <begin position="250"/>
        <end position="260"/>
    </location>
</feature>
<evidence type="ECO:0000313" key="3">
    <source>
        <dbReference type="Proteomes" id="UP000070700"/>
    </source>
</evidence>
<feature type="compositionally biased region" description="Polar residues" evidence="1">
    <location>
        <begin position="96"/>
        <end position="114"/>
    </location>
</feature>
<proteinExistence type="predicted"/>
<dbReference type="EMBL" id="KQ947415">
    <property type="protein sequence ID" value="KUJ16855.1"/>
    <property type="molecule type" value="Genomic_DNA"/>
</dbReference>
<gene>
    <name evidence="2" type="ORF">LY89DRAFT_782112</name>
</gene>
<sequence length="278" mass="30253">MSDLDQRFIHKSTVRGASFVQEILNHLRDDSQSEVQGSKGFETSTTTKQSSKRRKEADRSYRLPKSSRTQPEITRDGAEYSNEASSVKSQVGDDTATCQSGHGNRTVIQSTDSLATEKPFQERERDIPKITAEEVPKEGTVPQEVVPRSQSFADSHTLPSMGGESAVHQLKSTYSSDNAKMNAVHRQLSVALDKAIEDGQTTIRTPSPSAEQRETALSEIDGKGSDAQASSDIPSTPVGKISKGFRSPISDDQTATPQTTVFTPIVNGRLLSLLTEDN</sequence>
<feature type="region of interest" description="Disordered" evidence="1">
    <location>
        <begin position="198"/>
        <end position="260"/>
    </location>
</feature>
<organism evidence="2 3">
    <name type="scientific">Mollisia scopiformis</name>
    <name type="common">Conifer needle endophyte fungus</name>
    <name type="synonym">Phialocephala scopiformis</name>
    <dbReference type="NCBI Taxonomy" id="149040"/>
    <lineage>
        <taxon>Eukaryota</taxon>
        <taxon>Fungi</taxon>
        <taxon>Dikarya</taxon>
        <taxon>Ascomycota</taxon>
        <taxon>Pezizomycotina</taxon>
        <taxon>Leotiomycetes</taxon>
        <taxon>Helotiales</taxon>
        <taxon>Mollisiaceae</taxon>
        <taxon>Mollisia</taxon>
    </lineage>
</organism>
<name>A0A194X9K2_MOLSC</name>
<reference evidence="2 3" key="1">
    <citation type="submission" date="2015-10" db="EMBL/GenBank/DDBJ databases">
        <title>Full genome of DAOMC 229536 Phialocephala scopiformis, a fungal endophyte of spruce producing the potent anti-insectan compound rugulosin.</title>
        <authorList>
            <consortium name="DOE Joint Genome Institute"/>
            <person name="Walker A.K."/>
            <person name="Frasz S.L."/>
            <person name="Seifert K.A."/>
            <person name="Miller J.D."/>
            <person name="Mondo S.J."/>
            <person name="Labutti K."/>
            <person name="Lipzen A."/>
            <person name="Dockter R."/>
            <person name="Kennedy M."/>
            <person name="Grigoriev I.V."/>
            <person name="Spatafora J.W."/>
        </authorList>
    </citation>
    <scope>NUCLEOTIDE SEQUENCE [LARGE SCALE GENOMIC DNA]</scope>
    <source>
        <strain evidence="2 3">CBS 120377</strain>
    </source>
</reference>
<feature type="compositionally biased region" description="Polar residues" evidence="1">
    <location>
        <begin position="148"/>
        <end position="158"/>
    </location>
</feature>
<keyword evidence="3" id="KW-1185">Reference proteome</keyword>
<evidence type="ECO:0000313" key="2">
    <source>
        <dbReference type="EMBL" id="KUJ16855.1"/>
    </source>
</evidence>
<dbReference type="KEGG" id="psco:LY89DRAFT_782112"/>
<dbReference type="AlphaFoldDB" id="A0A194X9K2"/>
<protein>
    <submittedName>
        <fullName evidence="2">Uncharacterized protein</fullName>
    </submittedName>
</protein>
<dbReference type="RefSeq" id="XP_018071210.1">
    <property type="nucleotide sequence ID" value="XM_018222548.1"/>
</dbReference>
<dbReference type="InParanoid" id="A0A194X9K2"/>